<dbReference type="Proteomes" id="UP000078240">
    <property type="component" value="Unassembled WGS sequence"/>
</dbReference>
<dbReference type="EMBL" id="LSBH01000019">
    <property type="protein sequence ID" value="OAQ63801.1"/>
    <property type="molecule type" value="Genomic_DNA"/>
</dbReference>
<name>A0A179FF01_PURLI</name>
<reference evidence="2 3" key="1">
    <citation type="submission" date="2016-01" db="EMBL/GenBank/DDBJ databases">
        <title>Biosynthesis of antibiotic leucinostatins and their inhibition on Phytophthora in bio-control Purpureocillium lilacinum.</title>
        <authorList>
            <person name="Wang G."/>
            <person name="Liu Z."/>
            <person name="Lin R."/>
            <person name="Li E."/>
            <person name="Mao Z."/>
            <person name="Ling J."/>
            <person name="Yin W."/>
            <person name="Xie B."/>
        </authorList>
    </citation>
    <scope>NUCLEOTIDE SEQUENCE [LARGE SCALE GENOMIC DNA]</scope>
    <source>
        <strain evidence="2">PLBJ-1</strain>
    </source>
</reference>
<comment type="caution">
    <text evidence="2">The sequence shown here is derived from an EMBL/GenBank/DDBJ whole genome shotgun (WGS) entry which is preliminary data.</text>
</comment>
<organism evidence="2 3">
    <name type="scientific">Purpureocillium lilacinum</name>
    <name type="common">Paecilomyces lilacinus</name>
    <dbReference type="NCBI Taxonomy" id="33203"/>
    <lineage>
        <taxon>Eukaryota</taxon>
        <taxon>Fungi</taxon>
        <taxon>Dikarya</taxon>
        <taxon>Ascomycota</taxon>
        <taxon>Pezizomycotina</taxon>
        <taxon>Sordariomycetes</taxon>
        <taxon>Hypocreomycetidae</taxon>
        <taxon>Hypocreales</taxon>
        <taxon>Ophiocordycipitaceae</taxon>
        <taxon>Purpureocillium</taxon>
    </lineage>
</organism>
<sequence length="198" mass="21457">MGGHAAAHLQAPRTSQGNKGYIPQPKEAPLPTVSITPLADTEPERGALDSIPVTMGCVIRLTRGGGNQQRPPKRVRFLEPPTRRSHPDSTGPAEARAQCYAENQHHRPGAAAPPQSLRSTGQAPLHIAEVQHLSRVCASQGILHSHAGVEDAKIWNGIKYERRTTGPFVGRFASRGAIINIDGEDYVEYRVLTKPSFL</sequence>
<feature type="region of interest" description="Disordered" evidence="1">
    <location>
        <begin position="1"/>
        <end position="37"/>
    </location>
</feature>
<evidence type="ECO:0000256" key="1">
    <source>
        <dbReference type="SAM" id="MobiDB-lite"/>
    </source>
</evidence>
<evidence type="ECO:0000313" key="3">
    <source>
        <dbReference type="Proteomes" id="UP000078240"/>
    </source>
</evidence>
<evidence type="ECO:0000313" key="2">
    <source>
        <dbReference type="EMBL" id="OAQ63801.1"/>
    </source>
</evidence>
<gene>
    <name evidence="2" type="ORF">VFPBJ_11313</name>
</gene>
<proteinExistence type="predicted"/>
<feature type="region of interest" description="Disordered" evidence="1">
    <location>
        <begin position="62"/>
        <end position="95"/>
    </location>
</feature>
<accession>A0A179FF01</accession>
<protein>
    <submittedName>
        <fullName evidence="2">Uncharacterized protein</fullName>
    </submittedName>
</protein>
<dbReference type="AlphaFoldDB" id="A0A179FF01"/>